<dbReference type="eggNOG" id="arCOG11361">
    <property type="taxonomic scope" value="Archaea"/>
</dbReference>
<dbReference type="RefSeq" id="WP_009074967.1">
    <property type="nucleotide sequence ID" value="NZ_JH597770.1"/>
</dbReference>
<reference evidence="2 3" key="1">
    <citation type="submission" date="2012-01" db="EMBL/GenBank/DDBJ databases">
        <title>Improved High-Quality Draft sequence of Metallosphaera yellowstonensis MK1.</title>
        <authorList>
            <consortium name="US DOE Joint Genome Institute"/>
            <person name="Lucas S."/>
            <person name="Han J."/>
            <person name="Cheng J.-F."/>
            <person name="Goodwin L."/>
            <person name="Pitluck S."/>
            <person name="Peters L."/>
            <person name="Teshima H."/>
            <person name="Detter J.C."/>
            <person name="Han C."/>
            <person name="Tapia R."/>
            <person name="Land M."/>
            <person name="Hauser L."/>
            <person name="Kyrpides N."/>
            <person name="Kozubal M."/>
            <person name="Macur R.E."/>
            <person name="Jay Z."/>
            <person name="Inskeep W."/>
            <person name="Woyke T."/>
        </authorList>
    </citation>
    <scope>NUCLEOTIDE SEQUENCE [LARGE SCALE GENOMIC DNA]</scope>
    <source>
        <strain evidence="2 3">MK1</strain>
    </source>
</reference>
<dbReference type="AlphaFoldDB" id="H2C8L7"/>
<keyword evidence="1" id="KW-0472">Membrane</keyword>
<organism evidence="2 3">
    <name type="scientific">Metallosphaera yellowstonensis MK1</name>
    <dbReference type="NCBI Taxonomy" id="671065"/>
    <lineage>
        <taxon>Archaea</taxon>
        <taxon>Thermoproteota</taxon>
        <taxon>Thermoprotei</taxon>
        <taxon>Sulfolobales</taxon>
        <taxon>Sulfolobaceae</taxon>
        <taxon>Metallosphaera</taxon>
    </lineage>
</organism>
<name>H2C8L7_9CREN</name>
<keyword evidence="1" id="KW-1133">Transmembrane helix</keyword>
<dbReference type="HOGENOM" id="CLU_2177926_0_0_2"/>
<dbReference type="EMBL" id="JH597770">
    <property type="protein sequence ID" value="EHP68493.1"/>
    <property type="molecule type" value="Genomic_DNA"/>
</dbReference>
<evidence type="ECO:0000313" key="3">
    <source>
        <dbReference type="Proteomes" id="UP000003980"/>
    </source>
</evidence>
<protein>
    <submittedName>
        <fullName evidence="2">Uncharacterized protein</fullName>
    </submittedName>
</protein>
<feature type="transmembrane region" description="Helical" evidence="1">
    <location>
        <begin position="30"/>
        <end position="47"/>
    </location>
</feature>
<dbReference type="Proteomes" id="UP000003980">
    <property type="component" value="Unassembled WGS sequence"/>
</dbReference>
<proteinExistence type="predicted"/>
<accession>H2C8L7</accession>
<keyword evidence="3" id="KW-1185">Reference proteome</keyword>
<evidence type="ECO:0000313" key="2">
    <source>
        <dbReference type="EMBL" id="EHP68493.1"/>
    </source>
</evidence>
<gene>
    <name evidence="2" type="ORF">MetMK1DRAFT_00029310</name>
</gene>
<dbReference type="OrthoDB" id="40639at2157"/>
<evidence type="ECO:0000256" key="1">
    <source>
        <dbReference type="SAM" id="Phobius"/>
    </source>
</evidence>
<feature type="transmembrane region" description="Helical" evidence="1">
    <location>
        <begin position="83"/>
        <end position="102"/>
    </location>
</feature>
<sequence>MIKGLALLGAGLTVLQFLIGVVLSSLKFLFLPHVIVGISLLILSSVCSWKSEGMIRRMCLGNVFLVILAGTVALFSLRGVFLVLHTFLALGVLSNFSVIYGFERGRETP</sequence>
<feature type="transmembrane region" description="Helical" evidence="1">
    <location>
        <begin position="59"/>
        <end position="77"/>
    </location>
</feature>
<keyword evidence="1" id="KW-0812">Transmembrane</keyword>